<evidence type="ECO:0000259" key="7">
    <source>
        <dbReference type="Pfam" id="PF01578"/>
    </source>
</evidence>
<feature type="transmembrane region" description="Helical" evidence="6">
    <location>
        <begin position="1019"/>
        <end position="1037"/>
    </location>
</feature>
<organism evidence="9 10">
    <name type="scientific">Dokdonia pacifica</name>
    <dbReference type="NCBI Taxonomy" id="1627892"/>
    <lineage>
        <taxon>Bacteria</taxon>
        <taxon>Pseudomonadati</taxon>
        <taxon>Bacteroidota</taxon>
        <taxon>Flavobacteriia</taxon>
        <taxon>Flavobacteriales</taxon>
        <taxon>Flavobacteriaceae</taxon>
        <taxon>Dokdonia</taxon>
    </lineage>
</organism>
<comment type="subcellular location">
    <subcellularLocation>
        <location evidence="1">Membrane</location>
        <topology evidence="1">Multi-pass membrane protein</topology>
    </subcellularLocation>
</comment>
<dbReference type="InterPro" id="IPR002541">
    <property type="entry name" value="Cyt_c_assembly"/>
</dbReference>
<sequence length="1110" mass="125374">MGMLFITYFVAMAVGTFLDRGQDTSPTPYSRVWVYNSWWFTLIHILFVINFLGNIARFKLFRKEKITTLIFHISFIFILIGAGITRYISFEGVMPISEGETESTFLSEKTYLEVLVQGEIDGQPMQRTLDKELMLSPRLSNNFTWNTDFNNDPIKITHNKFIGGAEEGFIEDEAGDLHLKIVETGDGGGRHEHFLKEGELVNMHNVLYAFNKPTDGAINIGFDGENYTIRSPFEGEYKVMATQTDYTFVKDSVQPLKLRSLYNLQGILFVLPEPAVRGRSGIVEKEFKEKNQQDALFVDVTANGETKTVGLLGGKGYSNNKKEIEVGGYKMYLSYGSKSLELPFSIKLKDFIAKKYPGTQSSYESFTSKITVESDETFDYDIYMNHVLDHKGYRFFQASFKDEERTTILSVSHDFWGTWVTYIGYFLLYIGMMLILLDKGSRFGDLKKSLKKIKAKKEKLTILLLVFAFAKAETAFSQDINTSAVVIQDTIASLEEKQEPILPILSSGDDHVDHQNTQPTKTQIDSAIVANAVPAEHAAKFGRMIIQDDSGRMMPINTYASMLLRKISRSDQYAGLNADQVLLSMMENPIIWNYVDVLYLKKGNDSIRNVIGVPSDVKNFKVMDFFTDDFKYKLEPYLAQAFSEATPTVIDKEFRDVALRLGLLDRTLSKKILKILPKPNDSNNEWISPIAAGDGGYRATDSVIAHQIFPAYLLSLRKAKVDGDYSDANKILEGIEKFQRRLGGDIMPTAEKIDAEILYNNNDPFTKLYWMYMLASFFMICFVIVEIFSPSKFVSFMVNAGLVMITLLFLLHTGSLIWRWYISGHAPWSDAYESVLYVAWATMFFGLAISIQDWTATRKVYSIHKVNKLMTPFAIVGAGLGAFADILVDKKSSALAVSSIAFVTGFILWAASMNWMNPEIANLQAVLNSYWLMIHTAVIVASYGPFTIGAILGIVSLLLMIFTTKENKEKMDLNIKELTVINEMALTVGMVLLAIGTFLGGQWANESWGRYWGWDPKETWALISLIVYAFVIHMRLIPGLRGRWLFNLLAIISLGSVLFTYFGVNFYLSGLHAYQSGGDIANQKIIISVGVIAILGFLSYRKYAKYYKKS</sequence>
<accession>A0A239CY09</accession>
<dbReference type="InterPro" id="IPR007816">
    <property type="entry name" value="ResB-like_domain"/>
</dbReference>
<feature type="domain" description="Cytochrome c assembly protein" evidence="7">
    <location>
        <begin position="828"/>
        <end position="1072"/>
    </location>
</feature>
<evidence type="ECO:0000313" key="10">
    <source>
        <dbReference type="Proteomes" id="UP000198379"/>
    </source>
</evidence>
<feature type="transmembrane region" description="Helical" evidence="6">
    <location>
        <begin position="1080"/>
        <end position="1100"/>
    </location>
</feature>
<evidence type="ECO:0000256" key="6">
    <source>
        <dbReference type="SAM" id="Phobius"/>
    </source>
</evidence>
<dbReference type="PANTHER" id="PTHR30071">
    <property type="entry name" value="HEME EXPORTER PROTEIN C"/>
    <property type="match status" value="1"/>
</dbReference>
<feature type="domain" description="ResB-like" evidence="8">
    <location>
        <begin position="335"/>
        <end position="406"/>
    </location>
</feature>
<feature type="transmembrane region" description="Helical" evidence="6">
    <location>
        <begin position="769"/>
        <end position="788"/>
    </location>
</feature>
<feature type="transmembrane region" description="Helical" evidence="6">
    <location>
        <begin position="800"/>
        <end position="822"/>
    </location>
</feature>
<gene>
    <name evidence="9" type="ORF">SAMN06265376_10913</name>
</gene>
<feature type="transmembrane region" description="Helical" evidence="6">
    <location>
        <begin position="37"/>
        <end position="56"/>
    </location>
</feature>
<dbReference type="GO" id="GO:0017004">
    <property type="term" value="P:cytochrome complex assembly"/>
    <property type="evidence" value="ECO:0007669"/>
    <property type="project" value="UniProtKB-KW"/>
</dbReference>
<feature type="transmembrane region" description="Helical" evidence="6">
    <location>
        <begin position="68"/>
        <end position="88"/>
    </location>
</feature>
<protein>
    <submittedName>
        <fullName evidence="9">ABC-type transport system involved in cytochrome c biogenesis, permease component</fullName>
    </submittedName>
</protein>
<dbReference type="GO" id="GO:0020037">
    <property type="term" value="F:heme binding"/>
    <property type="evidence" value="ECO:0007669"/>
    <property type="project" value="InterPro"/>
</dbReference>
<dbReference type="Pfam" id="PF01578">
    <property type="entry name" value="Cytochrom_C_asm"/>
    <property type="match status" value="1"/>
</dbReference>
<dbReference type="Proteomes" id="UP000198379">
    <property type="component" value="Unassembled WGS sequence"/>
</dbReference>
<feature type="transmembrane region" description="Helical" evidence="6">
    <location>
        <begin position="834"/>
        <end position="857"/>
    </location>
</feature>
<feature type="transmembrane region" description="Helical" evidence="6">
    <location>
        <begin position="946"/>
        <end position="963"/>
    </location>
</feature>
<dbReference type="Pfam" id="PF05140">
    <property type="entry name" value="ResB"/>
    <property type="match status" value="1"/>
</dbReference>
<evidence type="ECO:0000256" key="4">
    <source>
        <dbReference type="ARBA" id="ARBA00022989"/>
    </source>
</evidence>
<evidence type="ECO:0000256" key="2">
    <source>
        <dbReference type="ARBA" id="ARBA00022692"/>
    </source>
</evidence>
<evidence type="ECO:0000259" key="8">
    <source>
        <dbReference type="Pfam" id="PF05140"/>
    </source>
</evidence>
<keyword evidence="2 6" id="KW-0812">Transmembrane</keyword>
<feature type="transmembrane region" description="Helical" evidence="6">
    <location>
        <begin position="1044"/>
        <end position="1068"/>
    </location>
</feature>
<feature type="transmembrane region" description="Helical" evidence="6">
    <location>
        <begin position="869"/>
        <end position="888"/>
    </location>
</feature>
<evidence type="ECO:0000256" key="3">
    <source>
        <dbReference type="ARBA" id="ARBA00022748"/>
    </source>
</evidence>
<keyword evidence="10" id="KW-1185">Reference proteome</keyword>
<keyword evidence="4 6" id="KW-1133">Transmembrane helix</keyword>
<feature type="transmembrane region" description="Helical" evidence="6">
    <location>
        <begin position="416"/>
        <end position="437"/>
    </location>
</feature>
<keyword evidence="3" id="KW-0201">Cytochrome c-type biogenesis</keyword>
<name>A0A239CY09_9FLAO</name>
<keyword evidence="5 6" id="KW-0472">Membrane</keyword>
<feature type="transmembrane region" description="Helical" evidence="6">
    <location>
        <begin position="894"/>
        <end position="911"/>
    </location>
</feature>
<evidence type="ECO:0000256" key="1">
    <source>
        <dbReference type="ARBA" id="ARBA00004141"/>
    </source>
</evidence>
<feature type="transmembrane region" description="Helical" evidence="6">
    <location>
        <begin position="984"/>
        <end position="1004"/>
    </location>
</feature>
<reference evidence="9 10" key="1">
    <citation type="submission" date="2017-06" db="EMBL/GenBank/DDBJ databases">
        <authorList>
            <person name="Kim H.J."/>
            <person name="Triplett B.A."/>
        </authorList>
    </citation>
    <scope>NUCLEOTIDE SEQUENCE [LARGE SCALE GENOMIC DNA]</scope>
    <source>
        <strain evidence="9 10">DSM 25597</strain>
    </source>
</reference>
<dbReference type="GO" id="GO:0005886">
    <property type="term" value="C:plasma membrane"/>
    <property type="evidence" value="ECO:0007669"/>
    <property type="project" value="TreeGrafter"/>
</dbReference>
<evidence type="ECO:0000313" key="9">
    <source>
        <dbReference type="EMBL" id="SNS24444.1"/>
    </source>
</evidence>
<dbReference type="PANTHER" id="PTHR30071:SF1">
    <property type="entry name" value="CYTOCHROME B_B6 PROTEIN-RELATED"/>
    <property type="match status" value="1"/>
</dbReference>
<evidence type="ECO:0000256" key="5">
    <source>
        <dbReference type="ARBA" id="ARBA00023136"/>
    </source>
</evidence>
<dbReference type="EMBL" id="FZNY01000009">
    <property type="protein sequence ID" value="SNS24444.1"/>
    <property type="molecule type" value="Genomic_DNA"/>
</dbReference>
<proteinExistence type="predicted"/>
<dbReference type="AlphaFoldDB" id="A0A239CY09"/>
<dbReference type="InterPro" id="IPR045062">
    <property type="entry name" value="Cyt_c_biogenesis_CcsA/CcmC"/>
</dbReference>